<sequence length="82" mass="9321">MILATDFQMIDDDQFTCFCIGDRVFFAVPITLDECEKITRLHAFVNGYNSGLTDGYNKGQQEQADKIRHALMLPSVDVLNNF</sequence>
<accession>A0A2T1LQN9</accession>
<organism evidence="1 2">
    <name type="scientific">Aphanothece hegewaldii CCALA 016</name>
    <dbReference type="NCBI Taxonomy" id="2107694"/>
    <lineage>
        <taxon>Bacteria</taxon>
        <taxon>Bacillati</taxon>
        <taxon>Cyanobacteriota</taxon>
        <taxon>Cyanophyceae</taxon>
        <taxon>Oscillatoriophycideae</taxon>
        <taxon>Chroococcales</taxon>
        <taxon>Aphanothecaceae</taxon>
        <taxon>Aphanothece</taxon>
    </lineage>
</organism>
<protein>
    <submittedName>
        <fullName evidence="1">Uncharacterized protein</fullName>
    </submittedName>
</protein>
<evidence type="ECO:0000313" key="2">
    <source>
        <dbReference type="Proteomes" id="UP000239001"/>
    </source>
</evidence>
<keyword evidence="2" id="KW-1185">Reference proteome</keyword>
<comment type="caution">
    <text evidence="1">The sequence shown here is derived from an EMBL/GenBank/DDBJ whole genome shotgun (WGS) entry which is preliminary data.</text>
</comment>
<dbReference type="AlphaFoldDB" id="A0A2T1LQN9"/>
<reference evidence="1 2" key="1">
    <citation type="submission" date="2018-03" db="EMBL/GenBank/DDBJ databases">
        <title>The ancient ancestry and fast evolution of plastids.</title>
        <authorList>
            <person name="Moore K.R."/>
            <person name="Magnabosco C."/>
            <person name="Momper L."/>
            <person name="Gold D.A."/>
            <person name="Bosak T."/>
            <person name="Fournier G.P."/>
        </authorList>
    </citation>
    <scope>NUCLEOTIDE SEQUENCE [LARGE SCALE GENOMIC DNA]</scope>
    <source>
        <strain evidence="1 2">CCALA 016</strain>
    </source>
</reference>
<dbReference type="EMBL" id="PXOH01000066">
    <property type="protein sequence ID" value="PSF29175.1"/>
    <property type="molecule type" value="Genomic_DNA"/>
</dbReference>
<dbReference type="RefSeq" id="WP_106459515.1">
    <property type="nucleotide sequence ID" value="NZ_PXOH01000066.1"/>
</dbReference>
<reference evidence="1 2" key="2">
    <citation type="submission" date="2018-03" db="EMBL/GenBank/DDBJ databases">
        <authorList>
            <person name="Keele B.F."/>
        </authorList>
    </citation>
    <scope>NUCLEOTIDE SEQUENCE [LARGE SCALE GENOMIC DNA]</scope>
    <source>
        <strain evidence="1 2">CCALA 016</strain>
    </source>
</reference>
<proteinExistence type="predicted"/>
<name>A0A2T1LQN9_9CHRO</name>
<evidence type="ECO:0000313" key="1">
    <source>
        <dbReference type="EMBL" id="PSF29175.1"/>
    </source>
</evidence>
<gene>
    <name evidence="1" type="ORF">C7H19_24440</name>
</gene>
<dbReference type="Proteomes" id="UP000239001">
    <property type="component" value="Unassembled WGS sequence"/>
</dbReference>